<feature type="site" description="Important for substrate specificity" evidence="3">
    <location>
        <position position="11"/>
    </location>
</feature>
<dbReference type="PANTHER" id="PTHR43213">
    <property type="entry name" value="BIFUNCTIONAL DTTP/UTP PYROPHOSPHATASE/METHYLTRANSFERASE PROTEIN-RELATED"/>
    <property type="match status" value="1"/>
</dbReference>
<feature type="site" description="Important for substrate specificity" evidence="3">
    <location>
        <position position="159"/>
    </location>
</feature>
<comment type="cofactor">
    <cofactor evidence="1 3">
        <name>a divalent metal cation</name>
        <dbReference type="ChEBI" id="CHEBI:60240"/>
    </cofactor>
</comment>
<evidence type="ECO:0000313" key="5">
    <source>
        <dbReference type="Proteomes" id="UP000824263"/>
    </source>
</evidence>
<dbReference type="HAMAP" id="MF_00528">
    <property type="entry name" value="Maf"/>
    <property type="match status" value="1"/>
</dbReference>
<keyword evidence="3" id="KW-0546">Nucleotide metabolism</keyword>
<feature type="active site" description="Proton acceptor" evidence="3">
    <location>
        <position position="69"/>
    </location>
</feature>
<comment type="function">
    <text evidence="3">Nucleoside triphosphate pyrophosphatase that hydrolyzes dTTP and UTP. May have a dual role in cell division arrest and in preventing the incorporation of modified nucleotides into cellular nucleic acids.</text>
</comment>
<dbReference type="GO" id="GO:0005737">
    <property type="term" value="C:cytoplasm"/>
    <property type="evidence" value="ECO:0007669"/>
    <property type="project" value="UniProtKB-SubCell"/>
</dbReference>
<proteinExistence type="inferred from homology"/>
<dbReference type="NCBIfam" id="TIGR00172">
    <property type="entry name" value="maf"/>
    <property type="match status" value="1"/>
</dbReference>
<dbReference type="Proteomes" id="UP000824263">
    <property type="component" value="Unassembled WGS sequence"/>
</dbReference>
<comment type="catalytic activity">
    <reaction evidence="3">
        <text>dTTP + H2O = dTMP + diphosphate + H(+)</text>
        <dbReference type="Rhea" id="RHEA:28534"/>
        <dbReference type="ChEBI" id="CHEBI:15377"/>
        <dbReference type="ChEBI" id="CHEBI:15378"/>
        <dbReference type="ChEBI" id="CHEBI:33019"/>
        <dbReference type="ChEBI" id="CHEBI:37568"/>
        <dbReference type="ChEBI" id="CHEBI:63528"/>
        <dbReference type="EC" id="3.6.1.9"/>
    </reaction>
</comment>
<dbReference type="SUPFAM" id="SSF52972">
    <property type="entry name" value="ITPase-like"/>
    <property type="match status" value="1"/>
</dbReference>
<comment type="catalytic activity">
    <reaction evidence="3">
        <text>UTP + H2O = UMP + diphosphate + H(+)</text>
        <dbReference type="Rhea" id="RHEA:29395"/>
        <dbReference type="ChEBI" id="CHEBI:15377"/>
        <dbReference type="ChEBI" id="CHEBI:15378"/>
        <dbReference type="ChEBI" id="CHEBI:33019"/>
        <dbReference type="ChEBI" id="CHEBI:46398"/>
        <dbReference type="ChEBI" id="CHEBI:57865"/>
        <dbReference type="EC" id="3.6.1.9"/>
    </reaction>
</comment>
<dbReference type="PIRSF" id="PIRSF006305">
    <property type="entry name" value="Maf"/>
    <property type="match status" value="1"/>
</dbReference>
<evidence type="ECO:0000256" key="1">
    <source>
        <dbReference type="ARBA" id="ARBA00001968"/>
    </source>
</evidence>
<keyword evidence="2 3" id="KW-0378">Hydrolase</keyword>
<dbReference type="GO" id="GO:0047429">
    <property type="term" value="F:nucleoside triphosphate diphosphatase activity"/>
    <property type="evidence" value="ECO:0007669"/>
    <property type="project" value="UniProtKB-EC"/>
</dbReference>
<organism evidence="4 5">
    <name type="scientific">Candidatus Dorea gallistercoris</name>
    <dbReference type="NCBI Taxonomy" id="2838542"/>
    <lineage>
        <taxon>Bacteria</taxon>
        <taxon>Bacillati</taxon>
        <taxon>Bacillota</taxon>
        <taxon>Clostridia</taxon>
        <taxon>Lachnospirales</taxon>
        <taxon>Lachnospiraceae</taxon>
        <taxon>Dorea</taxon>
    </lineage>
</organism>
<dbReference type="AlphaFoldDB" id="A0A9D1UDY0"/>
<comment type="caution">
    <text evidence="3">Lacks conserved residue(s) required for the propagation of feature annotation.</text>
</comment>
<reference evidence="4" key="1">
    <citation type="journal article" date="2021" name="PeerJ">
        <title>Extensive microbial diversity within the chicken gut microbiome revealed by metagenomics and culture.</title>
        <authorList>
            <person name="Gilroy R."/>
            <person name="Ravi A."/>
            <person name="Getino M."/>
            <person name="Pursley I."/>
            <person name="Horton D.L."/>
            <person name="Alikhan N.F."/>
            <person name="Baker D."/>
            <person name="Gharbi K."/>
            <person name="Hall N."/>
            <person name="Watson M."/>
            <person name="Adriaenssens E.M."/>
            <person name="Foster-Nyarko E."/>
            <person name="Jarju S."/>
            <person name="Secka A."/>
            <person name="Antonio M."/>
            <person name="Oren A."/>
            <person name="Chaudhuri R.R."/>
            <person name="La Ragione R."/>
            <person name="Hildebrand F."/>
            <person name="Pallen M.J."/>
        </authorList>
    </citation>
    <scope>NUCLEOTIDE SEQUENCE</scope>
    <source>
        <strain evidence="4">ChiSxjej1B13-11762</strain>
    </source>
</reference>
<evidence type="ECO:0000313" key="4">
    <source>
        <dbReference type="EMBL" id="HIW84252.1"/>
    </source>
</evidence>
<dbReference type="PANTHER" id="PTHR43213:SF5">
    <property type="entry name" value="BIFUNCTIONAL DTTP_UTP PYROPHOSPHATASE_METHYLTRANSFERASE PROTEIN-RELATED"/>
    <property type="match status" value="1"/>
</dbReference>
<gene>
    <name evidence="4" type="primary">maf</name>
    <name evidence="4" type="ORF">H9873_08015</name>
</gene>
<dbReference type="InterPro" id="IPR003697">
    <property type="entry name" value="Maf-like"/>
</dbReference>
<evidence type="ECO:0000256" key="2">
    <source>
        <dbReference type="ARBA" id="ARBA00022801"/>
    </source>
</evidence>
<dbReference type="InterPro" id="IPR029001">
    <property type="entry name" value="ITPase-like_fam"/>
</dbReference>
<dbReference type="EMBL" id="DXGF01000139">
    <property type="protein sequence ID" value="HIW84252.1"/>
    <property type="molecule type" value="Genomic_DNA"/>
</dbReference>
<evidence type="ECO:0000256" key="3">
    <source>
        <dbReference type="HAMAP-Rule" id="MF_00528"/>
    </source>
</evidence>
<accession>A0A9D1UDY0</accession>
<comment type="subcellular location">
    <subcellularLocation>
        <location evidence="3">Cytoplasm</location>
    </subcellularLocation>
</comment>
<sequence length="191" mass="21487">MEYILASASPRRRELLTQAGLSFEVCPSQVEETIRKTRPSDIVMELSSQKAFDVYRRLAPKDRTVIGADTIVVYRGEILGKPADEQEALDMLSLLAGRTHQVYTGVTLIRGKDGLPDAPKVRSFYEKTDVCLYPIYREDLLSYIRTGDPLDKAGSYGIQGPFAIHVKEIRGEYNNVVGLPIGRLYQELKTF</sequence>
<protein>
    <recommendedName>
        <fullName evidence="3">dTTP/UTP pyrophosphatase</fullName>
        <shortName evidence="3">dTTPase/UTPase</shortName>
        <ecNumber evidence="3">3.6.1.9</ecNumber>
    </recommendedName>
    <alternativeName>
        <fullName evidence="3">Nucleoside triphosphate pyrophosphatase</fullName>
    </alternativeName>
    <alternativeName>
        <fullName evidence="3">Nucleotide pyrophosphatase</fullName>
        <shortName evidence="3">Nucleotide PPase</shortName>
    </alternativeName>
</protein>
<dbReference type="CDD" id="cd00555">
    <property type="entry name" value="Maf"/>
    <property type="match status" value="1"/>
</dbReference>
<dbReference type="Gene3D" id="3.90.950.10">
    <property type="match status" value="1"/>
</dbReference>
<keyword evidence="3" id="KW-0963">Cytoplasm</keyword>
<name>A0A9D1UDY0_9FIRM</name>
<comment type="similarity">
    <text evidence="3">Belongs to the Maf family. YhdE subfamily.</text>
</comment>
<dbReference type="EC" id="3.6.1.9" evidence="3"/>
<reference evidence="4" key="2">
    <citation type="submission" date="2021-04" db="EMBL/GenBank/DDBJ databases">
        <authorList>
            <person name="Gilroy R."/>
        </authorList>
    </citation>
    <scope>NUCLEOTIDE SEQUENCE</scope>
    <source>
        <strain evidence="4">ChiSxjej1B13-11762</strain>
    </source>
</reference>
<comment type="caution">
    <text evidence="4">The sequence shown here is derived from an EMBL/GenBank/DDBJ whole genome shotgun (WGS) entry which is preliminary data.</text>
</comment>
<dbReference type="Pfam" id="PF02545">
    <property type="entry name" value="Maf"/>
    <property type="match status" value="1"/>
</dbReference>
<feature type="site" description="Important for substrate specificity" evidence="3">
    <location>
        <position position="70"/>
    </location>
</feature>
<dbReference type="GO" id="GO:0009117">
    <property type="term" value="P:nucleotide metabolic process"/>
    <property type="evidence" value="ECO:0007669"/>
    <property type="project" value="UniProtKB-KW"/>
</dbReference>